<dbReference type="SUPFAM" id="SSF55681">
    <property type="entry name" value="Class II aaRS and biotin synthetases"/>
    <property type="match status" value="1"/>
</dbReference>
<dbReference type="Gene3D" id="1.20.58.180">
    <property type="entry name" value="Class II aaRS and biotin synthetases, domain 2"/>
    <property type="match status" value="1"/>
</dbReference>
<accession>A0A5C0UEE7</accession>
<evidence type="ECO:0000313" key="12">
    <source>
        <dbReference type="EMBL" id="QEK38465.1"/>
    </source>
</evidence>
<dbReference type="PANTHER" id="PTHR30075:SF2">
    <property type="entry name" value="GLYCINE--TRNA LIGASE, CHLOROPLASTIC_MITOCHONDRIAL 2"/>
    <property type="match status" value="1"/>
</dbReference>
<gene>
    <name evidence="12" type="ORF">FZC34_00845</name>
</gene>
<dbReference type="Pfam" id="PF02091">
    <property type="entry name" value="tRNA-synt_2e"/>
    <property type="match status" value="1"/>
</dbReference>
<comment type="subunit">
    <text evidence="2">Tetramer of two alpha and two beta subunits.</text>
</comment>
<evidence type="ECO:0000313" key="13">
    <source>
        <dbReference type="Proteomes" id="UP000325004"/>
    </source>
</evidence>
<dbReference type="KEGG" id="cpri:FZC34_00845"/>
<dbReference type="AlphaFoldDB" id="A0A5C0UEE7"/>
<keyword evidence="5 12" id="KW-0436">Ligase</keyword>
<dbReference type="EMBL" id="CP043316">
    <property type="protein sequence ID" value="QEK38465.1"/>
    <property type="molecule type" value="Genomic_DNA"/>
</dbReference>
<keyword evidence="8" id="KW-0648">Protein biosynthesis</keyword>
<dbReference type="RefSeq" id="WP_148971581.1">
    <property type="nucleotide sequence ID" value="NZ_CP043316.1"/>
</dbReference>
<evidence type="ECO:0000256" key="5">
    <source>
        <dbReference type="ARBA" id="ARBA00022598"/>
    </source>
</evidence>
<keyword evidence="7" id="KW-0067">ATP-binding</keyword>
<keyword evidence="13" id="KW-1185">Reference proteome</keyword>
<comment type="similarity">
    <text evidence="1">Belongs to the class-II aminoacyl-tRNA synthetase family.</text>
</comment>
<evidence type="ECO:0000256" key="1">
    <source>
        <dbReference type="ARBA" id="ARBA00008226"/>
    </source>
</evidence>
<dbReference type="Gene3D" id="3.30.930.10">
    <property type="entry name" value="Bira Bifunctional Protein, Domain 2"/>
    <property type="match status" value="1"/>
</dbReference>
<reference evidence="12 13" key="1">
    <citation type="submission" date="2019-08" db="EMBL/GenBank/DDBJ databases">
        <title>Highly reduced genomes of protist endosymbionts show evolutionary convergence.</title>
        <authorList>
            <person name="George E."/>
            <person name="Husnik F."/>
            <person name="Tashyreva D."/>
            <person name="Prokopchuk G."/>
            <person name="Horak A."/>
            <person name="Kwong W.K."/>
            <person name="Lukes J."/>
            <person name="Keeling P.J."/>
        </authorList>
    </citation>
    <scope>NUCLEOTIDE SEQUENCE [LARGE SCALE GENOMIC DNA]</scope>
    <source>
        <strain evidence="12">1604LC</strain>
    </source>
</reference>
<dbReference type="InterPro" id="IPR002310">
    <property type="entry name" value="Gly-tRNA_ligase_asu"/>
</dbReference>
<name>A0A5C0UEE7_9PROT</name>
<dbReference type="InterPro" id="IPR006194">
    <property type="entry name" value="Gly-tRNA-synth_heterodimer"/>
</dbReference>
<dbReference type="PROSITE" id="PS50861">
    <property type="entry name" value="AA_TRNA_LIGASE_II_GLYAB"/>
    <property type="match status" value="1"/>
</dbReference>
<keyword evidence="6" id="KW-0547">Nucleotide-binding</keyword>
<dbReference type="GO" id="GO:0005829">
    <property type="term" value="C:cytosol"/>
    <property type="evidence" value="ECO:0007669"/>
    <property type="project" value="TreeGrafter"/>
</dbReference>
<organism evidence="12 13">
    <name type="scientific">Candidatus Cytomitobacter primus</name>
    <dbReference type="NCBI Taxonomy" id="2066024"/>
    <lineage>
        <taxon>Bacteria</taxon>
        <taxon>Pseudomonadati</taxon>
        <taxon>Pseudomonadota</taxon>
        <taxon>Alphaproteobacteria</taxon>
        <taxon>Holosporales</taxon>
        <taxon>Holosporaceae</taxon>
        <taxon>Candidatus Cytomitobacter</taxon>
    </lineage>
</organism>
<evidence type="ECO:0000256" key="10">
    <source>
        <dbReference type="ARBA" id="ARBA00031660"/>
    </source>
</evidence>
<proteinExistence type="inferred from homology"/>
<evidence type="ECO:0000256" key="3">
    <source>
        <dbReference type="ARBA" id="ARBA00012829"/>
    </source>
</evidence>
<keyword evidence="9" id="KW-0030">Aminoacyl-tRNA synthetase</keyword>
<evidence type="ECO:0000256" key="9">
    <source>
        <dbReference type="ARBA" id="ARBA00023146"/>
    </source>
</evidence>
<dbReference type="GO" id="GO:0005524">
    <property type="term" value="F:ATP binding"/>
    <property type="evidence" value="ECO:0007669"/>
    <property type="project" value="UniProtKB-KW"/>
</dbReference>
<evidence type="ECO:0000256" key="7">
    <source>
        <dbReference type="ARBA" id="ARBA00022840"/>
    </source>
</evidence>
<dbReference type="GO" id="GO:0004820">
    <property type="term" value="F:glycine-tRNA ligase activity"/>
    <property type="evidence" value="ECO:0007669"/>
    <property type="project" value="UniProtKB-EC"/>
</dbReference>
<evidence type="ECO:0000256" key="2">
    <source>
        <dbReference type="ARBA" id="ARBA00011209"/>
    </source>
</evidence>
<dbReference type="GO" id="GO:0006426">
    <property type="term" value="P:glycyl-tRNA aminoacylation"/>
    <property type="evidence" value="ECO:0007669"/>
    <property type="project" value="InterPro"/>
</dbReference>
<dbReference type="InterPro" id="IPR045864">
    <property type="entry name" value="aa-tRNA-synth_II/BPL/LPL"/>
</dbReference>
<dbReference type="PRINTS" id="PR01044">
    <property type="entry name" value="TRNASYNTHGA"/>
</dbReference>
<evidence type="ECO:0000256" key="4">
    <source>
        <dbReference type="ARBA" id="ARBA00018257"/>
    </source>
</evidence>
<evidence type="ECO:0000256" key="11">
    <source>
        <dbReference type="ARBA" id="ARBA00047937"/>
    </source>
</evidence>
<dbReference type="PANTHER" id="PTHR30075">
    <property type="entry name" value="GLYCYL-TRNA SYNTHETASE"/>
    <property type="match status" value="1"/>
</dbReference>
<dbReference type="Proteomes" id="UP000325004">
    <property type="component" value="Chromosome"/>
</dbReference>
<dbReference type="OrthoDB" id="9802183at2"/>
<sequence>MITFLEIIQKLEKYWRQFGCKVVNPADMPVGAATMHPHFILNAHKNHKLAYMQPCRRPQDSRPNSTNRLYKHHQFQVTINPIPENIQDIYLDSLLKIGFDFDIHEIKFIAGNWQSPSLGAFGVGSEVWANNSEISQFTYFQQIGGTPLKSQVIELTYGLERIAMSLQNVDNWRDIIWQDGVKYEDIDDLEFSTASNLNYDITHLHQLFNLHLSESQNLINSNLQYPAYEEFLKASHAFNTLEARQAFSPTQRVDELNKLRNIGQQCVRMANSNENINLNSPNENISVNPKIDIKPTNASIESNNTNNEKSIK</sequence>
<evidence type="ECO:0000256" key="8">
    <source>
        <dbReference type="ARBA" id="ARBA00022917"/>
    </source>
</evidence>
<dbReference type="EC" id="6.1.1.14" evidence="3"/>
<protein>
    <recommendedName>
        <fullName evidence="4">Glycine--tRNA ligase alpha subunit</fullName>
        <ecNumber evidence="3">6.1.1.14</ecNumber>
    </recommendedName>
    <alternativeName>
        <fullName evidence="10">Glycyl-tRNA synthetase alpha subunit</fullName>
    </alternativeName>
</protein>
<evidence type="ECO:0000256" key="6">
    <source>
        <dbReference type="ARBA" id="ARBA00022741"/>
    </source>
</evidence>
<comment type="catalytic activity">
    <reaction evidence="11">
        <text>tRNA(Gly) + glycine + ATP = glycyl-tRNA(Gly) + AMP + diphosphate</text>
        <dbReference type="Rhea" id="RHEA:16013"/>
        <dbReference type="Rhea" id="RHEA-COMP:9664"/>
        <dbReference type="Rhea" id="RHEA-COMP:9683"/>
        <dbReference type="ChEBI" id="CHEBI:30616"/>
        <dbReference type="ChEBI" id="CHEBI:33019"/>
        <dbReference type="ChEBI" id="CHEBI:57305"/>
        <dbReference type="ChEBI" id="CHEBI:78442"/>
        <dbReference type="ChEBI" id="CHEBI:78522"/>
        <dbReference type="ChEBI" id="CHEBI:456215"/>
        <dbReference type="EC" id="6.1.1.14"/>
    </reaction>
</comment>